<dbReference type="Gene3D" id="3.40.605.10">
    <property type="entry name" value="Aldehyde Dehydrogenase, Chain A, domain 1"/>
    <property type="match status" value="1"/>
</dbReference>
<protein>
    <submittedName>
        <fullName evidence="6">NAD/NADP-dependent betaine aldehyde dehydrogenase</fullName>
    </submittedName>
</protein>
<evidence type="ECO:0000256" key="1">
    <source>
        <dbReference type="ARBA" id="ARBA00009986"/>
    </source>
</evidence>
<keyword evidence="2 4" id="KW-0560">Oxidoreductase</keyword>
<dbReference type="NCBIfam" id="NF009725">
    <property type="entry name" value="PRK13252.1"/>
    <property type="match status" value="1"/>
</dbReference>
<dbReference type="FunFam" id="3.40.605.10:FF:000007">
    <property type="entry name" value="NAD/NADP-dependent betaine aldehyde dehydrogenase"/>
    <property type="match status" value="1"/>
</dbReference>
<dbReference type="PROSITE" id="PS00687">
    <property type="entry name" value="ALDEHYDE_DEHYDR_GLU"/>
    <property type="match status" value="1"/>
</dbReference>
<evidence type="ECO:0000259" key="5">
    <source>
        <dbReference type="Pfam" id="PF00171"/>
    </source>
</evidence>
<dbReference type="AlphaFoldDB" id="A0AAT9FJ89"/>
<dbReference type="PROSITE" id="PS00070">
    <property type="entry name" value="ALDEHYDE_DEHYDR_CYS"/>
    <property type="match status" value="1"/>
</dbReference>
<feature type="domain" description="Aldehyde dehydrogenase" evidence="5">
    <location>
        <begin position="17"/>
        <end position="469"/>
    </location>
</feature>
<dbReference type="InterPro" id="IPR029510">
    <property type="entry name" value="Ald_DH_CS_GLU"/>
</dbReference>
<dbReference type="FunFam" id="3.40.605.10:FF:000026">
    <property type="entry name" value="Aldehyde dehydrogenase, putative"/>
    <property type="match status" value="1"/>
</dbReference>
<feature type="active site" evidence="3">
    <location>
        <position position="245"/>
    </location>
</feature>
<dbReference type="GO" id="GO:0016620">
    <property type="term" value="F:oxidoreductase activity, acting on the aldehyde or oxo group of donors, NAD or NADP as acceptor"/>
    <property type="evidence" value="ECO:0007669"/>
    <property type="project" value="InterPro"/>
</dbReference>
<dbReference type="Pfam" id="PF00171">
    <property type="entry name" value="Aldedh"/>
    <property type="match status" value="1"/>
</dbReference>
<dbReference type="InterPro" id="IPR016163">
    <property type="entry name" value="Ald_DH_C"/>
</dbReference>
<sequence>MNTSHHWINGQKISEATSYFDSISPVTGDVLARVPVADKNLLEKAISGAQQAQTAWAALSPMERGRVLRKAADLLREHNQRLAELEVADTGKPIQEADCVDILSGADCLEYYGSIIAGDRGAQIDLGNNFAYTRREPLGVCLGIGAWNYPLQIACWKAAPCLAAGNALIFKPSEMTPLTAPELGPIFKEAGLPDGLFQVVHGDAEVGKALVEHNGICKVSLTGEVNTGKKVMAAAAGSLKKVTFELGGKSPLIIFDDADLNNAVSASMVANFYTQGEICSNGTRVFVQRDCYNAFLEQLTKRTEKLVIGDPMDPATQIGALISEDHLTSVANACEKGVTGGARLVTGGKRASDLKGAFFQPTIFADCEDGMWIMQNEIFGPVMCVTPFDTEDEVIARANDTPYGLAAGVFTRDLARGHRVVHALQAGTCWINNYNITPIEMPFGAYKQSGMGRENGWEALEAYTQVKSVYVELGDVESPYE</sequence>
<dbReference type="KEGG" id="osu:NT6N_10510"/>
<gene>
    <name evidence="6" type="primary">betB</name>
    <name evidence="6" type="ORF">NT6N_10510</name>
</gene>
<dbReference type="SUPFAM" id="SSF53720">
    <property type="entry name" value="ALDH-like"/>
    <property type="match status" value="1"/>
</dbReference>
<dbReference type="InterPro" id="IPR016160">
    <property type="entry name" value="Ald_DH_CS_CYS"/>
</dbReference>
<dbReference type="EMBL" id="AP026866">
    <property type="protein sequence ID" value="BDS06011.1"/>
    <property type="molecule type" value="Genomic_DNA"/>
</dbReference>
<evidence type="ECO:0000256" key="2">
    <source>
        <dbReference type="ARBA" id="ARBA00023002"/>
    </source>
</evidence>
<reference evidence="6" key="1">
    <citation type="submission" date="2024-07" db="EMBL/GenBank/DDBJ databases">
        <title>Complete genome sequence of Verrucomicrobiaceae bacterium NT6N.</title>
        <authorList>
            <person name="Huang C."/>
            <person name="Takami H."/>
            <person name="Hamasaki K."/>
        </authorList>
    </citation>
    <scope>NUCLEOTIDE SEQUENCE</scope>
    <source>
        <strain evidence="6">NT6N</strain>
    </source>
</reference>
<dbReference type="InterPro" id="IPR015590">
    <property type="entry name" value="Aldehyde_DH_dom"/>
</dbReference>
<dbReference type="PANTHER" id="PTHR11699">
    <property type="entry name" value="ALDEHYDE DEHYDROGENASE-RELATED"/>
    <property type="match status" value="1"/>
</dbReference>
<dbReference type="InterPro" id="IPR016162">
    <property type="entry name" value="Ald_DH_N"/>
</dbReference>
<organism evidence="6">
    <name type="scientific">Oceaniferula spumae</name>
    <dbReference type="NCBI Taxonomy" id="2979115"/>
    <lineage>
        <taxon>Bacteria</taxon>
        <taxon>Pseudomonadati</taxon>
        <taxon>Verrucomicrobiota</taxon>
        <taxon>Verrucomicrobiia</taxon>
        <taxon>Verrucomicrobiales</taxon>
        <taxon>Verrucomicrobiaceae</taxon>
        <taxon>Oceaniferula</taxon>
    </lineage>
</organism>
<dbReference type="FunFam" id="3.40.309.10:FF:000012">
    <property type="entry name" value="Betaine aldehyde dehydrogenase"/>
    <property type="match status" value="1"/>
</dbReference>
<accession>A0AAT9FJ89</accession>
<dbReference type="InterPro" id="IPR016161">
    <property type="entry name" value="Ald_DH/histidinol_DH"/>
</dbReference>
<evidence type="ECO:0000256" key="3">
    <source>
        <dbReference type="PROSITE-ProRule" id="PRU10007"/>
    </source>
</evidence>
<comment type="similarity">
    <text evidence="1 4">Belongs to the aldehyde dehydrogenase family.</text>
</comment>
<name>A0AAT9FJ89_9BACT</name>
<dbReference type="Gene3D" id="3.40.309.10">
    <property type="entry name" value="Aldehyde Dehydrogenase, Chain A, domain 2"/>
    <property type="match status" value="1"/>
</dbReference>
<evidence type="ECO:0000256" key="4">
    <source>
        <dbReference type="RuleBase" id="RU003345"/>
    </source>
</evidence>
<evidence type="ECO:0000313" key="6">
    <source>
        <dbReference type="EMBL" id="BDS06011.1"/>
    </source>
</evidence>
<proteinExistence type="inferred from homology"/>